<protein>
    <recommendedName>
        <fullName evidence="3">LGFP repeat-containing protein</fullName>
    </recommendedName>
</protein>
<evidence type="ECO:0008006" key="3">
    <source>
        <dbReference type="Google" id="ProtNLM"/>
    </source>
</evidence>
<reference evidence="1 2" key="1">
    <citation type="submission" date="2021-05" db="EMBL/GenBank/DDBJ databases">
        <title>Phylogenetic classification of ten novel species belonging to the genus Bifidobacterium comprising B. colchicus sp. nov., B. abeli sp. nov., B. bicoloris sp. nov., B. guerezis sp. nov., B. rosaliae sp. nov., B. santillanensis sp. nov., B. argentati sp. nov., B. amazzoni sp. nov., B. pluviali sp. nov., and B. pinnaculum sp. nov.</title>
        <authorList>
            <person name="Lugli G.A."/>
            <person name="Ruiz Garcia L."/>
            <person name="Margolles A."/>
            <person name="Ventura M."/>
        </authorList>
    </citation>
    <scope>NUCLEOTIDE SEQUENCE [LARGE SCALE GENOMIC DNA]</scope>
    <source>
        <strain evidence="1 2">6T3</strain>
    </source>
</reference>
<accession>A0ABS6WC59</accession>
<dbReference type="RefSeq" id="WP_420830236.1">
    <property type="nucleotide sequence ID" value="NZ_JAHBBD010000036.1"/>
</dbReference>
<gene>
    <name evidence="1" type="ORF">KIH73_10455</name>
</gene>
<comment type="caution">
    <text evidence="1">The sequence shown here is derived from an EMBL/GenBank/DDBJ whole genome shotgun (WGS) entry which is preliminary data.</text>
</comment>
<evidence type="ECO:0000313" key="1">
    <source>
        <dbReference type="EMBL" id="MBW3083765.1"/>
    </source>
</evidence>
<proteinExistence type="predicted"/>
<sequence>WLGYPTGDELSVRGGASQTFQGGTVFWNGSTGATHAVKGGILSAYGRLGYEQGWLGFPTSGEIVDPLRSGEVYQNFQHGQLHWRPNGTTYTTR</sequence>
<name>A0ABS6WC59_9BIFI</name>
<dbReference type="Pfam" id="PF08310">
    <property type="entry name" value="LGFP"/>
    <property type="match status" value="2"/>
</dbReference>
<dbReference type="EMBL" id="JAHBBD010000036">
    <property type="protein sequence ID" value="MBW3083765.1"/>
    <property type="molecule type" value="Genomic_DNA"/>
</dbReference>
<dbReference type="Proteomes" id="UP000812844">
    <property type="component" value="Unassembled WGS sequence"/>
</dbReference>
<feature type="non-terminal residue" evidence="1">
    <location>
        <position position="1"/>
    </location>
</feature>
<dbReference type="InterPro" id="IPR013207">
    <property type="entry name" value="LGFP"/>
</dbReference>
<evidence type="ECO:0000313" key="2">
    <source>
        <dbReference type="Proteomes" id="UP000812844"/>
    </source>
</evidence>
<keyword evidence="2" id="KW-1185">Reference proteome</keyword>
<organism evidence="1 2">
    <name type="scientific">Bifidobacterium phasiani</name>
    <dbReference type="NCBI Taxonomy" id="2834431"/>
    <lineage>
        <taxon>Bacteria</taxon>
        <taxon>Bacillati</taxon>
        <taxon>Actinomycetota</taxon>
        <taxon>Actinomycetes</taxon>
        <taxon>Bifidobacteriales</taxon>
        <taxon>Bifidobacteriaceae</taxon>
        <taxon>Bifidobacterium</taxon>
    </lineage>
</organism>